<evidence type="ECO:0000256" key="1">
    <source>
        <dbReference type="ARBA" id="ARBA00007637"/>
    </source>
</evidence>
<dbReference type="Gene3D" id="3.40.50.720">
    <property type="entry name" value="NAD(P)-binding Rossmann-like Domain"/>
    <property type="match status" value="1"/>
</dbReference>
<accession>A0A1M7G1I1</accession>
<organism evidence="6 7">
    <name type="scientific">Actinacidiphila paucisporea</name>
    <dbReference type="NCBI Taxonomy" id="310782"/>
    <lineage>
        <taxon>Bacteria</taxon>
        <taxon>Bacillati</taxon>
        <taxon>Actinomycetota</taxon>
        <taxon>Actinomycetes</taxon>
        <taxon>Kitasatosporales</taxon>
        <taxon>Streptomycetaceae</taxon>
        <taxon>Actinacidiphila</taxon>
    </lineage>
</organism>
<sequence length="262" mass="27574">MQRTLLVTGAAGMLGRFLLRRPPEGWALRLSDVAVPEAAPGEDWRQLDVTDPVATAAACDGVDAVLHLGGVANNLAATRDRLIPVNVGGTRNVLDAATAAGVRRVLLASSNHAVGFHRRPPGGRPLPDDVACRPDSLYGVTKAAMESLGGFYADRYGTEVVLLRIGSCFERPTSARMLATWLSPGDFCRLVGAALRAPVTGCVPVWGVSANTRRWWSTEGGDALGYHPRDDAEAFAAEVPPEPAEQVPAAETVGGSFPAGTR</sequence>
<dbReference type="GO" id="GO:0016491">
    <property type="term" value="F:oxidoreductase activity"/>
    <property type="evidence" value="ECO:0007669"/>
    <property type="project" value="UniProtKB-KW"/>
</dbReference>
<dbReference type="PANTHER" id="PTHR43103">
    <property type="entry name" value="NUCLEOSIDE-DIPHOSPHATE-SUGAR EPIMERASE"/>
    <property type="match status" value="1"/>
</dbReference>
<gene>
    <name evidence="6" type="ORF">SAMN05216499_108121</name>
</gene>
<dbReference type="SUPFAM" id="SSF51735">
    <property type="entry name" value="NAD(P)-binding Rossmann-fold domains"/>
    <property type="match status" value="1"/>
</dbReference>
<evidence type="ECO:0000256" key="3">
    <source>
        <dbReference type="ARBA" id="ARBA00023027"/>
    </source>
</evidence>
<reference evidence="6 7" key="1">
    <citation type="submission" date="2016-11" db="EMBL/GenBank/DDBJ databases">
        <authorList>
            <person name="Jaros S."/>
            <person name="Januszkiewicz K."/>
            <person name="Wedrychowicz H."/>
        </authorList>
    </citation>
    <scope>NUCLEOTIDE SEQUENCE [LARGE SCALE GENOMIC DNA]</scope>
    <source>
        <strain evidence="6 7">CGMCC 4.2025</strain>
    </source>
</reference>
<dbReference type="RefSeq" id="WP_073498314.1">
    <property type="nucleotide sequence ID" value="NZ_FRBI01000008.1"/>
</dbReference>
<dbReference type="InterPro" id="IPR036291">
    <property type="entry name" value="NAD(P)-bd_dom_sf"/>
</dbReference>
<evidence type="ECO:0000313" key="6">
    <source>
        <dbReference type="EMBL" id="SHM10214.1"/>
    </source>
</evidence>
<proteinExistence type="inferred from homology"/>
<dbReference type="PROSITE" id="PS00061">
    <property type="entry name" value="ADH_SHORT"/>
    <property type="match status" value="1"/>
</dbReference>
<feature type="domain" description="NAD-dependent epimerase/dehydratase" evidence="5">
    <location>
        <begin position="6"/>
        <end position="168"/>
    </location>
</feature>
<dbReference type="AlphaFoldDB" id="A0A1M7G1I1"/>
<evidence type="ECO:0000313" key="7">
    <source>
        <dbReference type="Proteomes" id="UP000184111"/>
    </source>
</evidence>
<keyword evidence="2" id="KW-0560">Oxidoreductase</keyword>
<keyword evidence="3" id="KW-0520">NAD</keyword>
<feature type="compositionally biased region" description="Low complexity" evidence="4">
    <location>
        <begin position="240"/>
        <end position="251"/>
    </location>
</feature>
<evidence type="ECO:0000259" key="5">
    <source>
        <dbReference type="Pfam" id="PF01370"/>
    </source>
</evidence>
<evidence type="ECO:0000256" key="2">
    <source>
        <dbReference type="ARBA" id="ARBA00023002"/>
    </source>
</evidence>
<dbReference type="OrthoDB" id="8770295at2"/>
<dbReference type="InterPro" id="IPR020904">
    <property type="entry name" value="Sc_DH/Rdtase_CS"/>
</dbReference>
<dbReference type="Proteomes" id="UP000184111">
    <property type="component" value="Unassembled WGS sequence"/>
</dbReference>
<dbReference type="Pfam" id="PF01370">
    <property type="entry name" value="Epimerase"/>
    <property type="match status" value="1"/>
</dbReference>
<comment type="similarity">
    <text evidence="1">Belongs to the NAD(P)-dependent epimerase/dehydratase family.</text>
</comment>
<dbReference type="InterPro" id="IPR001509">
    <property type="entry name" value="Epimerase_deHydtase"/>
</dbReference>
<protein>
    <submittedName>
        <fullName evidence="6">Nucleoside-diphosphate-sugar epimerase</fullName>
    </submittedName>
</protein>
<dbReference type="CDD" id="cd08946">
    <property type="entry name" value="SDR_e"/>
    <property type="match status" value="1"/>
</dbReference>
<dbReference type="EMBL" id="FRBI01000008">
    <property type="protein sequence ID" value="SHM10214.1"/>
    <property type="molecule type" value="Genomic_DNA"/>
</dbReference>
<evidence type="ECO:0000256" key="4">
    <source>
        <dbReference type="SAM" id="MobiDB-lite"/>
    </source>
</evidence>
<name>A0A1M7G1I1_9ACTN</name>
<dbReference type="PANTHER" id="PTHR43103:SF5">
    <property type="entry name" value="4-EPIMERASE, PUTATIVE (AFU_ORTHOLOGUE AFUA_7G00360)-RELATED"/>
    <property type="match status" value="1"/>
</dbReference>
<dbReference type="STRING" id="310782.SAMN05216499_108121"/>
<keyword evidence="7" id="KW-1185">Reference proteome</keyword>
<feature type="region of interest" description="Disordered" evidence="4">
    <location>
        <begin position="240"/>
        <end position="262"/>
    </location>
</feature>